<protein>
    <recommendedName>
        <fullName evidence="1">FAD-binding FR-type domain-containing protein</fullName>
    </recommendedName>
</protein>
<dbReference type="InterPro" id="IPR017927">
    <property type="entry name" value="FAD-bd_FR_type"/>
</dbReference>
<dbReference type="AlphaFoldDB" id="A0AAW8YUP0"/>
<dbReference type="GO" id="GO:0016491">
    <property type="term" value="F:oxidoreductase activity"/>
    <property type="evidence" value="ECO:0007669"/>
    <property type="project" value="InterPro"/>
</dbReference>
<dbReference type="Proteomes" id="UP001284654">
    <property type="component" value="Unassembled WGS sequence"/>
</dbReference>
<organism evidence="2 3">
    <name type="scientific">Acinetobacter indicus</name>
    <dbReference type="NCBI Taxonomy" id="756892"/>
    <lineage>
        <taxon>Bacteria</taxon>
        <taxon>Pseudomonadati</taxon>
        <taxon>Pseudomonadota</taxon>
        <taxon>Gammaproteobacteria</taxon>
        <taxon>Moraxellales</taxon>
        <taxon>Moraxellaceae</taxon>
        <taxon>Acinetobacter</taxon>
    </lineage>
</organism>
<accession>A0AAW8YUP0</accession>
<feature type="domain" description="FAD-binding FR-type" evidence="1">
    <location>
        <begin position="10"/>
        <end position="107"/>
    </location>
</feature>
<evidence type="ECO:0000259" key="1">
    <source>
        <dbReference type="PROSITE" id="PS51384"/>
    </source>
</evidence>
<dbReference type="PROSITE" id="PS51384">
    <property type="entry name" value="FAD_FR"/>
    <property type="match status" value="1"/>
</dbReference>
<proteinExistence type="predicted"/>
<evidence type="ECO:0000313" key="2">
    <source>
        <dbReference type="EMBL" id="MDV4314299.1"/>
    </source>
</evidence>
<name>A0AAW8YUP0_9GAMM</name>
<comment type="caution">
    <text evidence="2">The sequence shown here is derived from an EMBL/GenBank/DDBJ whole genome shotgun (WGS) entry which is preliminary data.</text>
</comment>
<dbReference type="Gene3D" id="2.40.30.10">
    <property type="entry name" value="Translation factors"/>
    <property type="match status" value="1"/>
</dbReference>
<reference evidence="2" key="1">
    <citation type="submission" date="2023-10" db="EMBL/GenBank/DDBJ databases">
        <authorList>
            <person name="Sykes E.M.E."/>
            <person name="Khan I.U.H."/>
            <person name="Kumar A."/>
        </authorList>
    </citation>
    <scope>NUCLEOTIDE SEQUENCE</scope>
    <source>
        <strain evidence="2">IK5</strain>
    </source>
</reference>
<evidence type="ECO:0000313" key="3">
    <source>
        <dbReference type="Proteomes" id="UP001284654"/>
    </source>
</evidence>
<gene>
    <name evidence="2" type="ORF">MSG88_00455</name>
</gene>
<sequence length="223" mass="23885">MASTKGKIIRLFSRFALERATVLSVEAFGGFQLVRLGSTMDGYAAGTKVQLLLPCDEVRTYTPIRHPEGMLLLGWKHADGPGARWFAEVQPGAVIPFIGPQRSLTIDNGPIVLVGDETSVAVAAALSIERSGFVHTVIQSDNPSDVYSAAKAVGLDNVDVVLRGDINAIIDAVSDRLSVVRDSVVVLTGCSDLIVAVRDRLRSNGVKNIKTKTYWIPGKVGLD</sequence>
<dbReference type="RefSeq" id="WP_267981346.1">
    <property type="nucleotide sequence ID" value="NZ_JAWJYY010000001.1"/>
</dbReference>
<dbReference type="SUPFAM" id="SSF63380">
    <property type="entry name" value="Riboflavin synthase domain-like"/>
    <property type="match status" value="1"/>
</dbReference>
<dbReference type="EMBL" id="JAWJYY010000001">
    <property type="protein sequence ID" value="MDV4314299.1"/>
    <property type="molecule type" value="Genomic_DNA"/>
</dbReference>
<dbReference type="InterPro" id="IPR017938">
    <property type="entry name" value="Riboflavin_synthase-like_b-brl"/>
</dbReference>